<dbReference type="Pfam" id="PF00023">
    <property type="entry name" value="Ank"/>
    <property type="match status" value="1"/>
</dbReference>
<dbReference type="InterPro" id="IPR036770">
    <property type="entry name" value="Ankyrin_rpt-contain_sf"/>
</dbReference>
<organism evidence="5 6">
    <name type="scientific">Rotaria sordida</name>
    <dbReference type="NCBI Taxonomy" id="392033"/>
    <lineage>
        <taxon>Eukaryota</taxon>
        <taxon>Metazoa</taxon>
        <taxon>Spiralia</taxon>
        <taxon>Gnathifera</taxon>
        <taxon>Rotifera</taxon>
        <taxon>Eurotatoria</taxon>
        <taxon>Bdelloidea</taxon>
        <taxon>Philodinida</taxon>
        <taxon>Philodinidae</taxon>
        <taxon>Rotaria</taxon>
    </lineage>
</organism>
<keyword evidence="6" id="KW-1185">Reference proteome</keyword>
<dbReference type="SMART" id="SM00248">
    <property type="entry name" value="ANK"/>
    <property type="match status" value="6"/>
</dbReference>
<dbReference type="PROSITE" id="PS50088">
    <property type="entry name" value="ANK_REPEAT"/>
    <property type="match status" value="4"/>
</dbReference>
<dbReference type="SUPFAM" id="SSF48403">
    <property type="entry name" value="Ankyrin repeat"/>
    <property type="match status" value="1"/>
</dbReference>
<reference evidence="5" key="1">
    <citation type="submission" date="2021-02" db="EMBL/GenBank/DDBJ databases">
        <authorList>
            <person name="Nowell W R."/>
        </authorList>
    </citation>
    <scope>NUCLEOTIDE SEQUENCE</scope>
</reference>
<dbReference type="InterPro" id="IPR002110">
    <property type="entry name" value="Ankyrin_rpt"/>
</dbReference>
<sequence>MSKLILSYLFKTNLAEFRSAILDDNTDRICRILDIERDYLYRQIDSHGNTALLLAIKYASPLTVHLLLEQGAQSDQSNQTTFQTPLALIASKVYDDYHSHKAKKKLEMAKILLDYGASVDILTSHTYKDEVGQDYSSKETPLMTAVRKGNLPLATLLIERKANVNYIERHSGMRPIHYAIANGNEPMFDLLENAGGLYTSLVINSGNTLLHWFCCKKENDEHINLLNKLIEKGCDINAKNSHGQTPLMFAVKHNMINTCRILLENGVDIDECDCTGNQAIDLSIPGSECSRLLLQAANNRKSKSSNQSSQSSESKSKIVYTRRITNKRRSTAESSEINFDTTIDQCISCSSPNEEKEEKKSISSHLNIYPIRRTNSEDITPKYDYIWEKLRRRCEKRRESRNLSRQTDLTYMEAKSTL</sequence>
<comment type="caution">
    <text evidence="5">The sequence shown here is derived from an EMBL/GenBank/DDBJ whole genome shotgun (WGS) entry which is preliminary data.</text>
</comment>
<dbReference type="PANTHER" id="PTHR24203">
    <property type="entry name" value="ANKYRIN REPEAT FAMILY PROTEIN"/>
    <property type="match status" value="1"/>
</dbReference>
<evidence type="ECO:0000256" key="1">
    <source>
        <dbReference type="ARBA" id="ARBA00022737"/>
    </source>
</evidence>
<dbReference type="Pfam" id="PF12796">
    <property type="entry name" value="Ank_2"/>
    <property type="match status" value="2"/>
</dbReference>
<feature type="repeat" description="ANK" evidence="3">
    <location>
        <begin position="205"/>
        <end position="241"/>
    </location>
</feature>
<feature type="repeat" description="ANK" evidence="3">
    <location>
        <begin position="47"/>
        <end position="79"/>
    </location>
</feature>
<evidence type="ECO:0000256" key="3">
    <source>
        <dbReference type="PROSITE-ProRule" id="PRU00023"/>
    </source>
</evidence>
<proteinExistence type="predicted"/>
<keyword evidence="2 3" id="KW-0040">ANK repeat</keyword>
<evidence type="ECO:0000256" key="4">
    <source>
        <dbReference type="SAM" id="MobiDB-lite"/>
    </source>
</evidence>
<dbReference type="Proteomes" id="UP000663870">
    <property type="component" value="Unassembled WGS sequence"/>
</dbReference>
<feature type="repeat" description="ANK" evidence="3">
    <location>
        <begin position="137"/>
        <end position="169"/>
    </location>
</feature>
<dbReference type="PANTHER" id="PTHR24203:SF45">
    <property type="entry name" value="ANKYRIN REPEAT DOMAIN 6"/>
    <property type="match status" value="1"/>
</dbReference>
<evidence type="ECO:0000313" key="5">
    <source>
        <dbReference type="EMBL" id="CAF1036403.1"/>
    </source>
</evidence>
<feature type="region of interest" description="Disordered" evidence="4">
    <location>
        <begin position="300"/>
        <end position="335"/>
    </location>
</feature>
<dbReference type="AlphaFoldDB" id="A0A814JEA0"/>
<dbReference type="Gene3D" id="1.25.40.20">
    <property type="entry name" value="Ankyrin repeat-containing domain"/>
    <property type="match status" value="1"/>
</dbReference>
<evidence type="ECO:0000256" key="2">
    <source>
        <dbReference type="ARBA" id="ARBA00023043"/>
    </source>
</evidence>
<evidence type="ECO:0000313" key="6">
    <source>
        <dbReference type="Proteomes" id="UP000663870"/>
    </source>
</evidence>
<keyword evidence="1" id="KW-0677">Repeat</keyword>
<name>A0A814JEA0_9BILA</name>
<protein>
    <submittedName>
        <fullName evidence="5">Uncharacterized protein</fullName>
    </submittedName>
</protein>
<gene>
    <name evidence="5" type="ORF">JXQ802_LOCUS15916</name>
</gene>
<dbReference type="EMBL" id="CAJNOL010000377">
    <property type="protein sequence ID" value="CAF1036403.1"/>
    <property type="molecule type" value="Genomic_DNA"/>
</dbReference>
<accession>A0A814JEA0</accession>
<feature type="repeat" description="ANK" evidence="3">
    <location>
        <begin position="242"/>
        <end position="274"/>
    </location>
</feature>
<feature type="compositionally biased region" description="Low complexity" evidence="4">
    <location>
        <begin position="304"/>
        <end position="313"/>
    </location>
</feature>
<dbReference type="PROSITE" id="PS50297">
    <property type="entry name" value="ANK_REP_REGION"/>
    <property type="match status" value="3"/>
</dbReference>